<dbReference type="EMBL" id="OE002948">
    <property type="protein sequence ID" value="CAD7459545.1"/>
    <property type="molecule type" value="Genomic_DNA"/>
</dbReference>
<accession>A0A7R9IJK4</accession>
<protein>
    <submittedName>
        <fullName evidence="1">Uncharacterized protein</fullName>
    </submittedName>
</protein>
<name>A0A7R9IJK4_9NEOP</name>
<organism evidence="1">
    <name type="scientific">Timema tahoe</name>
    <dbReference type="NCBI Taxonomy" id="61484"/>
    <lineage>
        <taxon>Eukaryota</taxon>
        <taxon>Metazoa</taxon>
        <taxon>Ecdysozoa</taxon>
        <taxon>Arthropoda</taxon>
        <taxon>Hexapoda</taxon>
        <taxon>Insecta</taxon>
        <taxon>Pterygota</taxon>
        <taxon>Neoptera</taxon>
        <taxon>Polyneoptera</taxon>
        <taxon>Phasmatodea</taxon>
        <taxon>Timematodea</taxon>
        <taxon>Timematoidea</taxon>
        <taxon>Timematidae</taxon>
        <taxon>Timema</taxon>
    </lineage>
</organism>
<dbReference type="AlphaFoldDB" id="A0A7R9IJK4"/>
<evidence type="ECO:0000313" key="1">
    <source>
        <dbReference type="EMBL" id="CAD7459545.1"/>
    </source>
</evidence>
<gene>
    <name evidence="1" type="ORF">TTEB3V08_LOCUS7497</name>
</gene>
<reference evidence="1" key="1">
    <citation type="submission" date="2020-11" db="EMBL/GenBank/DDBJ databases">
        <authorList>
            <person name="Tran Van P."/>
        </authorList>
    </citation>
    <scope>NUCLEOTIDE SEQUENCE</scope>
</reference>
<proteinExistence type="predicted"/>
<sequence>MCTRIWPAPPVARGQDVTRESIKSCWQVYNGMSSLFIRLSTTRGVLGGCSIHGHSATNMTRTGSITAGSHKHLDIVARSHKQYRMVAGSHKQYRMIAGSHKLYHGSQVTQTVPHDS</sequence>